<dbReference type="Proteomes" id="UP000515211">
    <property type="component" value="Chromosome 4"/>
</dbReference>
<dbReference type="InterPro" id="IPR011009">
    <property type="entry name" value="Kinase-like_dom_sf"/>
</dbReference>
<dbReference type="PROSITE" id="PS50011">
    <property type="entry name" value="PROTEIN_KINASE_DOM"/>
    <property type="match status" value="1"/>
</dbReference>
<dbReference type="Gene3D" id="1.10.510.10">
    <property type="entry name" value="Transferase(Phosphotransferase) domain 1"/>
    <property type="match status" value="1"/>
</dbReference>
<evidence type="ECO:0000313" key="12">
    <source>
        <dbReference type="Proteomes" id="UP000515211"/>
    </source>
</evidence>
<dbReference type="AlphaFoldDB" id="A0A6P4CXF7"/>
<dbReference type="PANTHER" id="PTHR46146">
    <property type="entry name" value="SERINE/THREONINE-PROTEIN KINASE-LIKE PROTEIN CCR4"/>
    <property type="match status" value="1"/>
</dbReference>
<accession>A0A6P4CXF7</accession>
<evidence type="ECO:0000256" key="9">
    <source>
        <dbReference type="PROSITE-ProRule" id="PRU10141"/>
    </source>
</evidence>
<evidence type="ECO:0000256" key="2">
    <source>
        <dbReference type="ARBA" id="ARBA00022527"/>
    </source>
</evidence>
<evidence type="ECO:0000313" key="13">
    <source>
        <dbReference type="RefSeq" id="XP_015958614.1"/>
    </source>
</evidence>
<dbReference type="GO" id="GO:0005524">
    <property type="term" value="F:ATP binding"/>
    <property type="evidence" value="ECO:0007669"/>
    <property type="project" value="UniProtKB-UniRule"/>
</dbReference>
<dbReference type="SUPFAM" id="SSF56112">
    <property type="entry name" value="Protein kinase-like (PK-like)"/>
    <property type="match status" value="1"/>
</dbReference>
<evidence type="ECO:0000259" key="11">
    <source>
        <dbReference type="PROSITE" id="PS50011"/>
    </source>
</evidence>
<dbReference type="InterPro" id="IPR000719">
    <property type="entry name" value="Prot_kinase_dom"/>
</dbReference>
<dbReference type="Gene3D" id="3.30.200.20">
    <property type="entry name" value="Phosphorylase Kinase, domain 1"/>
    <property type="match status" value="1"/>
</dbReference>
<keyword evidence="6 9" id="KW-0067">ATP-binding</keyword>
<evidence type="ECO:0000256" key="6">
    <source>
        <dbReference type="ARBA" id="ARBA00022840"/>
    </source>
</evidence>
<dbReference type="RefSeq" id="XP_015958614.1">
    <property type="nucleotide sequence ID" value="XM_016103128.3"/>
</dbReference>
<gene>
    <name evidence="13" type="primary">LOC107482604</name>
</gene>
<evidence type="ECO:0000256" key="7">
    <source>
        <dbReference type="ARBA" id="ARBA00047899"/>
    </source>
</evidence>
<organism evidence="12 13">
    <name type="scientific">Arachis duranensis</name>
    <name type="common">Wild peanut</name>
    <dbReference type="NCBI Taxonomy" id="130453"/>
    <lineage>
        <taxon>Eukaryota</taxon>
        <taxon>Viridiplantae</taxon>
        <taxon>Streptophyta</taxon>
        <taxon>Embryophyta</taxon>
        <taxon>Tracheophyta</taxon>
        <taxon>Spermatophyta</taxon>
        <taxon>Magnoliopsida</taxon>
        <taxon>eudicotyledons</taxon>
        <taxon>Gunneridae</taxon>
        <taxon>Pentapetalae</taxon>
        <taxon>rosids</taxon>
        <taxon>fabids</taxon>
        <taxon>Fabales</taxon>
        <taxon>Fabaceae</taxon>
        <taxon>Papilionoideae</taxon>
        <taxon>50 kb inversion clade</taxon>
        <taxon>dalbergioids sensu lato</taxon>
        <taxon>Dalbergieae</taxon>
        <taxon>Pterocarpus clade</taxon>
        <taxon>Arachis</taxon>
    </lineage>
</organism>
<keyword evidence="5" id="KW-0418">Kinase</keyword>
<dbReference type="EC" id="2.7.11.1" evidence="1"/>
<dbReference type="GO" id="GO:0004674">
    <property type="term" value="F:protein serine/threonine kinase activity"/>
    <property type="evidence" value="ECO:0007669"/>
    <property type="project" value="UniProtKB-KW"/>
</dbReference>
<keyword evidence="3" id="KW-0808">Transferase</keyword>
<evidence type="ECO:0000256" key="4">
    <source>
        <dbReference type="ARBA" id="ARBA00022741"/>
    </source>
</evidence>
<feature type="binding site" evidence="9">
    <location>
        <position position="52"/>
    </location>
    <ligand>
        <name>ATP</name>
        <dbReference type="ChEBI" id="CHEBI:30616"/>
    </ligand>
</feature>
<name>A0A6P4CXF7_ARADU</name>
<dbReference type="PROSITE" id="PS00108">
    <property type="entry name" value="PROTEIN_KINASE_ST"/>
    <property type="match status" value="1"/>
</dbReference>
<sequence length="353" mass="39135">MEDENMGEGEEKFEYEEVVKATENFNPKRMIGKGSHGIVYKGLLPRTVAVKKASSLDSLHHDDNSNKLQNEIRVLSILRQSPHVLNLLGTSHDSFGNKLMVMELLPNGSLHDWLHGSRKPPPSWTKRVEIAMQIARAVEFLHEGKPMVIHRDIKSTNILFDSHMNAKLADFGLAVMVGSVVESPPSQPAGTIGYIDPSYTSSAKLSPKNDIFSLGVVLLEIISGRKAIDVSKTPASIVEWAVPLIEREVVEEICDGRVAVPAYMAGGVGEIVRLGGRCVSEKEEDRPCAREVVMRITDVAERVRYPLWRSVVMRSIAGMVGFTRNKRSKLFLNTSSHNTSSVITVKQVLSLWD</sequence>
<comment type="catalytic activity">
    <reaction evidence="7">
        <text>L-threonyl-[protein] + ATP = O-phospho-L-threonyl-[protein] + ADP + H(+)</text>
        <dbReference type="Rhea" id="RHEA:46608"/>
        <dbReference type="Rhea" id="RHEA-COMP:11060"/>
        <dbReference type="Rhea" id="RHEA-COMP:11605"/>
        <dbReference type="ChEBI" id="CHEBI:15378"/>
        <dbReference type="ChEBI" id="CHEBI:30013"/>
        <dbReference type="ChEBI" id="CHEBI:30616"/>
        <dbReference type="ChEBI" id="CHEBI:61977"/>
        <dbReference type="ChEBI" id="CHEBI:456216"/>
        <dbReference type="EC" id="2.7.11.1"/>
    </reaction>
</comment>
<dbReference type="PIRSF" id="PIRSF000654">
    <property type="entry name" value="Integrin-linked_kinase"/>
    <property type="match status" value="1"/>
</dbReference>
<proteinExistence type="inferred from homology"/>
<reference evidence="13" key="2">
    <citation type="submission" date="2025-08" db="UniProtKB">
        <authorList>
            <consortium name="RefSeq"/>
        </authorList>
    </citation>
    <scope>IDENTIFICATION</scope>
    <source>
        <tissue evidence="13">Whole plant</tissue>
    </source>
</reference>
<evidence type="ECO:0000256" key="3">
    <source>
        <dbReference type="ARBA" id="ARBA00022679"/>
    </source>
</evidence>
<dbReference type="Pfam" id="PF00069">
    <property type="entry name" value="Pkinase"/>
    <property type="match status" value="1"/>
</dbReference>
<evidence type="ECO:0000256" key="1">
    <source>
        <dbReference type="ARBA" id="ARBA00012513"/>
    </source>
</evidence>
<dbReference type="KEGG" id="adu:107482604"/>
<dbReference type="PANTHER" id="PTHR46146:SF23">
    <property type="entry name" value="PROTEIN KINASE DOMAIN-CONTAINING PROTEIN"/>
    <property type="match status" value="1"/>
</dbReference>
<keyword evidence="2 10" id="KW-0723">Serine/threonine-protein kinase</keyword>
<comment type="catalytic activity">
    <reaction evidence="8">
        <text>L-seryl-[protein] + ATP = O-phospho-L-seryl-[protein] + ADP + H(+)</text>
        <dbReference type="Rhea" id="RHEA:17989"/>
        <dbReference type="Rhea" id="RHEA-COMP:9863"/>
        <dbReference type="Rhea" id="RHEA-COMP:11604"/>
        <dbReference type="ChEBI" id="CHEBI:15378"/>
        <dbReference type="ChEBI" id="CHEBI:29999"/>
        <dbReference type="ChEBI" id="CHEBI:30616"/>
        <dbReference type="ChEBI" id="CHEBI:83421"/>
        <dbReference type="ChEBI" id="CHEBI:456216"/>
        <dbReference type="EC" id="2.7.11.1"/>
    </reaction>
</comment>
<evidence type="ECO:0000256" key="8">
    <source>
        <dbReference type="ARBA" id="ARBA00048679"/>
    </source>
</evidence>
<dbReference type="FunFam" id="1.10.510.10:FF:000809">
    <property type="entry name" value="Serine/threonine-protein kinase-like protein At5g23170"/>
    <property type="match status" value="1"/>
</dbReference>
<evidence type="ECO:0000256" key="10">
    <source>
        <dbReference type="RuleBase" id="RU000304"/>
    </source>
</evidence>
<dbReference type="PROSITE" id="PS00107">
    <property type="entry name" value="PROTEIN_KINASE_ATP"/>
    <property type="match status" value="1"/>
</dbReference>
<keyword evidence="12" id="KW-1185">Reference proteome</keyword>
<evidence type="ECO:0000256" key="5">
    <source>
        <dbReference type="ARBA" id="ARBA00022777"/>
    </source>
</evidence>
<dbReference type="InterPro" id="IPR017441">
    <property type="entry name" value="Protein_kinase_ATP_BS"/>
</dbReference>
<dbReference type="OrthoDB" id="4062651at2759"/>
<keyword evidence="4 9" id="KW-0547">Nucleotide-binding</keyword>
<feature type="domain" description="Protein kinase" evidence="11">
    <location>
        <begin position="25"/>
        <end position="308"/>
    </location>
</feature>
<dbReference type="GeneID" id="107482604"/>
<dbReference type="SMART" id="SM00220">
    <property type="entry name" value="S_TKc"/>
    <property type="match status" value="1"/>
</dbReference>
<comment type="similarity">
    <text evidence="10">Belongs to the protein kinase superfamily.</text>
</comment>
<dbReference type="InterPro" id="IPR008271">
    <property type="entry name" value="Ser/Thr_kinase_AS"/>
</dbReference>
<protein>
    <recommendedName>
        <fullName evidence="1">non-specific serine/threonine protein kinase</fullName>
        <ecNumber evidence="1">2.7.11.1</ecNumber>
    </recommendedName>
</protein>
<reference evidence="12" key="1">
    <citation type="journal article" date="2016" name="Nat. Genet.">
        <title>The genome sequences of Arachis duranensis and Arachis ipaensis, the diploid ancestors of cultivated peanut.</title>
        <authorList>
            <person name="Bertioli D.J."/>
            <person name="Cannon S.B."/>
            <person name="Froenicke L."/>
            <person name="Huang G."/>
            <person name="Farmer A.D."/>
            <person name="Cannon E.K."/>
            <person name="Liu X."/>
            <person name="Gao D."/>
            <person name="Clevenger J."/>
            <person name="Dash S."/>
            <person name="Ren L."/>
            <person name="Moretzsohn M.C."/>
            <person name="Shirasawa K."/>
            <person name="Huang W."/>
            <person name="Vidigal B."/>
            <person name="Abernathy B."/>
            <person name="Chu Y."/>
            <person name="Niederhuth C.E."/>
            <person name="Umale P."/>
            <person name="Araujo A.C."/>
            <person name="Kozik A."/>
            <person name="Kim K.D."/>
            <person name="Burow M.D."/>
            <person name="Varshney R.K."/>
            <person name="Wang X."/>
            <person name="Zhang X."/>
            <person name="Barkley N."/>
            <person name="Guimaraes P.M."/>
            <person name="Isobe S."/>
            <person name="Guo B."/>
            <person name="Liao B."/>
            <person name="Stalker H.T."/>
            <person name="Schmitz R.J."/>
            <person name="Scheffler B.E."/>
            <person name="Leal-Bertioli S.C."/>
            <person name="Xun X."/>
            <person name="Jackson S.A."/>
            <person name="Michelmore R."/>
            <person name="Ozias-Akins P."/>
        </authorList>
    </citation>
    <scope>NUCLEOTIDE SEQUENCE [LARGE SCALE GENOMIC DNA]</scope>
    <source>
        <strain evidence="12">cv. V14167</strain>
    </source>
</reference>